<dbReference type="RefSeq" id="XP_005818710.1">
    <property type="nucleotide sequence ID" value="XM_005818653.1"/>
</dbReference>
<evidence type="ECO:0000313" key="2">
    <source>
        <dbReference type="EnsemblProtists" id="EKX31730"/>
    </source>
</evidence>
<keyword evidence="3" id="KW-1185">Reference proteome</keyword>
<gene>
    <name evidence="1" type="ORF">GUITHDRAFT_149103</name>
</gene>
<dbReference type="Proteomes" id="UP000011087">
    <property type="component" value="Unassembled WGS sequence"/>
</dbReference>
<reference evidence="2" key="3">
    <citation type="submission" date="2016-03" db="UniProtKB">
        <authorList>
            <consortium name="EnsemblProtists"/>
        </authorList>
    </citation>
    <scope>IDENTIFICATION</scope>
</reference>
<sequence>MASYSIEDEPEKLSDIKPIQCVFVFRKPIFPSDRLIKFFAGQYVHMELLMFLPETPADSPTFTTFMGERFGMSISLKRFYNDDEYVGLLMDLNAEDAAHLLDYMTALTDAAVPYNFIDLTLQPIKRVLKTSPLFNDVESKNPRDFKKVFCSQAFTLATRDVIKDERFDRLVHALHRENSRLVTPMDFYHIIRPYCRTVDMDELRNLKLKLSLTWSTAWQKMSYQRRMTSSLSWKILQSWSTSSVSCLATHALTWFLTMCSILQQNHRKRMKGETSFPFLPTSTHESDLVPEMLQMCQPFRLLRDLVLALRLQVVYQCVNRLDLRGYVHDAVVHLDRPLLRVILALREVPLVLVVVTDDLEGLVAAVILELVVRAAAGTPLDDVLVNILVIARCMRDRAQI</sequence>
<evidence type="ECO:0000313" key="3">
    <source>
        <dbReference type="Proteomes" id="UP000011087"/>
    </source>
</evidence>
<dbReference type="GeneID" id="17288459"/>
<accession>L1I792</accession>
<dbReference type="AlphaFoldDB" id="L1I792"/>
<protein>
    <submittedName>
        <fullName evidence="1 2">Uncharacterized protein</fullName>
    </submittedName>
</protein>
<name>L1I792_GUITC</name>
<dbReference type="PaxDb" id="55529-EKX31730"/>
<evidence type="ECO:0000313" key="1">
    <source>
        <dbReference type="EMBL" id="EKX31730.1"/>
    </source>
</evidence>
<dbReference type="HOGENOM" id="CLU_689731_0_0_1"/>
<dbReference type="EnsemblProtists" id="EKX31730">
    <property type="protein sequence ID" value="EKX31730"/>
    <property type="gene ID" value="GUITHDRAFT_149103"/>
</dbReference>
<organism evidence="1">
    <name type="scientific">Guillardia theta (strain CCMP2712)</name>
    <name type="common">Cryptophyte</name>
    <dbReference type="NCBI Taxonomy" id="905079"/>
    <lineage>
        <taxon>Eukaryota</taxon>
        <taxon>Cryptophyceae</taxon>
        <taxon>Pyrenomonadales</taxon>
        <taxon>Geminigeraceae</taxon>
        <taxon>Guillardia</taxon>
    </lineage>
</organism>
<reference evidence="1 3" key="1">
    <citation type="journal article" date="2012" name="Nature">
        <title>Algal genomes reveal evolutionary mosaicism and the fate of nucleomorphs.</title>
        <authorList>
            <consortium name="DOE Joint Genome Institute"/>
            <person name="Curtis B.A."/>
            <person name="Tanifuji G."/>
            <person name="Burki F."/>
            <person name="Gruber A."/>
            <person name="Irimia M."/>
            <person name="Maruyama S."/>
            <person name="Arias M.C."/>
            <person name="Ball S.G."/>
            <person name="Gile G.H."/>
            <person name="Hirakawa Y."/>
            <person name="Hopkins J.F."/>
            <person name="Kuo A."/>
            <person name="Rensing S.A."/>
            <person name="Schmutz J."/>
            <person name="Symeonidi A."/>
            <person name="Elias M."/>
            <person name="Eveleigh R.J."/>
            <person name="Herman E.K."/>
            <person name="Klute M.J."/>
            <person name="Nakayama T."/>
            <person name="Obornik M."/>
            <person name="Reyes-Prieto A."/>
            <person name="Armbrust E.V."/>
            <person name="Aves S.J."/>
            <person name="Beiko R.G."/>
            <person name="Coutinho P."/>
            <person name="Dacks J.B."/>
            <person name="Durnford D.G."/>
            <person name="Fast N.M."/>
            <person name="Green B.R."/>
            <person name="Grisdale C.J."/>
            <person name="Hempel F."/>
            <person name="Henrissat B."/>
            <person name="Hoppner M.P."/>
            <person name="Ishida K."/>
            <person name="Kim E."/>
            <person name="Koreny L."/>
            <person name="Kroth P.G."/>
            <person name="Liu Y."/>
            <person name="Malik S.B."/>
            <person name="Maier U.G."/>
            <person name="McRose D."/>
            <person name="Mock T."/>
            <person name="Neilson J.A."/>
            <person name="Onodera N.T."/>
            <person name="Poole A.M."/>
            <person name="Pritham E.J."/>
            <person name="Richards T.A."/>
            <person name="Rocap G."/>
            <person name="Roy S.W."/>
            <person name="Sarai C."/>
            <person name="Schaack S."/>
            <person name="Shirato S."/>
            <person name="Slamovits C.H."/>
            <person name="Spencer D.F."/>
            <person name="Suzuki S."/>
            <person name="Worden A.Z."/>
            <person name="Zauner S."/>
            <person name="Barry K."/>
            <person name="Bell C."/>
            <person name="Bharti A.K."/>
            <person name="Crow J.A."/>
            <person name="Grimwood J."/>
            <person name="Kramer R."/>
            <person name="Lindquist E."/>
            <person name="Lucas S."/>
            <person name="Salamov A."/>
            <person name="McFadden G.I."/>
            <person name="Lane C.E."/>
            <person name="Keeling P.J."/>
            <person name="Gray M.W."/>
            <person name="Grigoriev I.V."/>
            <person name="Archibald J.M."/>
        </authorList>
    </citation>
    <scope>NUCLEOTIDE SEQUENCE</scope>
    <source>
        <strain evidence="1 3">CCMP2712</strain>
    </source>
</reference>
<reference evidence="3" key="2">
    <citation type="submission" date="2012-11" db="EMBL/GenBank/DDBJ databases">
        <authorList>
            <person name="Kuo A."/>
            <person name="Curtis B.A."/>
            <person name="Tanifuji G."/>
            <person name="Burki F."/>
            <person name="Gruber A."/>
            <person name="Irimia M."/>
            <person name="Maruyama S."/>
            <person name="Arias M.C."/>
            <person name="Ball S.G."/>
            <person name="Gile G.H."/>
            <person name="Hirakawa Y."/>
            <person name="Hopkins J.F."/>
            <person name="Rensing S.A."/>
            <person name="Schmutz J."/>
            <person name="Symeonidi A."/>
            <person name="Elias M."/>
            <person name="Eveleigh R.J."/>
            <person name="Herman E.K."/>
            <person name="Klute M.J."/>
            <person name="Nakayama T."/>
            <person name="Obornik M."/>
            <person name="Reyes-Prieto A."/>
            <person name="Armbrust E.V."/>
            <person name="Aves S.J."/>
            <person name="Beiko R.G."/>
            <person name="Coutinho P."/>
            <person name="Dacks J.B."/>
            <person name="Durnford D.G."/>
            <person name="Fast N.M."/>
            <person name="Green B.R."/>
            <person name="Grisdale C."/>
            <person name="Hempe F."/>
            <person name="Henrissat B."/>
            <person name="Hoppner M.P."/>
            <person name="Ishida K.-I."/>
            <person name="Kim E."/>
            <person name="Koreny L."/>
            <person name="Kroth P.G."/>
            <person name="Liu Y."/>
            <person name="Malik S.-B."/>
            <person name="Maier U.G."/>
            <person name="McRose D."/>
            <person name="Mock T."/>
            <person name="Neilson J.A."/>
            <person name="Onodera N.T."/>
            <person name="Poole A.M."/>
            <person name="Pritham E.J."/>
            <person name="Richards T.A."/>
            <person name="Rocap G."/>
            <person name="Roy S.W."/>
            <person name="Sarai C."/>
            <person name="Schaack S."/>
            <person name="Shirato S."/>
            <person name="Slamovits C.H."/>
            <person name="Spencer D.F."/>
            <person name="Suzuki S."/>
            <person name="Worden A.Z."/>
            <person name="Zauner S."/>
            <person name="Barry K."/>
            <person name="Bell C."/>
            <person name="Bharti A.K."/>
            <person name="Crow J.A."/>
            <person name="Grimwood J."/>
            <person name="Kramer R."/>
            <person name="Lindquist E."/>
            <person name="Lucas S."/>
            <person name="Salamov A."/>
            <person name="McFadden G.I."/>
            <person name="Lane C.E."/>
            <person name="Keeling P.J."/>
            <person name="Gray M.W."/>
            <person name="Grigoriev I.V."/>
            <person name="Archibald J.M."/>
        </authorList>
    </citation>
    <scope>NUCLEOTIDE SEQUENCE</scope>
    <source>
        <strain evidence="3">CCMP2712</strain>
    </source>
</reference>
<dbReference type="EMBL" id="JH993241">
    <property type="protein sequence ID" value="EKX31730.1"/>
    <property type="molecule type" value="Genomic_DNA"/>
</dbReference>
<dbReference type="KEGG" id="gtt:GUITHDRAFT_149103"/>
<proteinExistence type="predicted"/>